<keyword evidence="2" id="KW-1185">Reference proteome</keyword>
<evidence type="ECO:0000313" key="2">
    <source>
        <dbReference type="Proteomes" id="UP001159042"/>
    </source>
</evidence>
<proteinExistence type="predicted"/>
<gene>
    <name evidence="1" type="ORF">NQ315_001786</name>
</gene>
<protein>
    <submittedName>
        <fullName evidence="1">Uncharacterized protein</fullName>
    </submittedName>
</protein>
<accession>A0AAV8W9B2</accession>
<sequence>MPVMLRILTRKKLFGGRGGDVLNTAIENVSTTKKTVVEGPTTTTKVTTRVTTQQQVAKKPLSPFAKFRQLDKQNSLNTPRFIKTI</sequence>
<comment type="caution">
    <text evidence="1">The sequence shown here is derived from an EMBL/GenBank/DDBJ whole genome shotgun (WGS) entry which is preliminary data.</text>
</comment>
<dbReference type="EMBL" id="JANEYG010000005">
    <property type="protein sequence ID" value="KAJ8923230.1"/>
    <property type="molecule type" value="Genomic_DNA"/>
</dbReference>
<organism evidence="1 2">
    <name type="scientific">Exocentrus adspersus</name>
    <dbReference type="NCBI Taxonomy" id="1586481"/>
    <lineage>
        <taxon>Eukaryota</taxon>
        <taxon>Metazoa</taxon>
        <taxon>Ecdysozoa</taxon>
        <taxon>Arthropoda</taxon>
        <taxon>Hexapoda</taxon>
        <taxon>Insecta</taxon>
        <taxon>Pterygota</taxon>
        <taxon>Neoptera</taxon>
        <taxon>Endopterygota</taxon>
        <taxon>Coleoptera</taxon>
        <taxon>Polyphaga</taxon>
        <taxon>Cucujiformia</taxon>
        <taxon>Chrysomeloidea</taxon>
        <taxon>Cerambycidae</taxon>
        <taxon>Lamiinae</taxon>
        <taxon>Acanthocinini</taxon>
        <taxon>Exocentrus</taxon>
    </lineage>
</organism>
<reference evidence="1 2" key="1">
    <citation type="journal article" date="2023" name="Insect Mol. Biol.">
        <title>Genome sequencing provides insights into the evolution of gene families encoding plant cell wall-degrading enzymes in longhorned beetles.</title>
        <authorList>
            <person name="Shin N.R."/>
            <person name="Okamura Y."/>
            <person name="Kirsch R."/>
            <person name="Pauchet Y."/>
        </authorList>
    </citation>
    <scope>NUCLEOTIDE SEQUENCE [LARGE SCALE GENOMIC DNA]</scope>
    <source>
        <strain evidence="1">EAD_L_NR</strain>
    </source>
</reference>
<dbReference type="Proteomes" id="UP001159042">
    <property type="component" value="Unassembled WGS sequence"/>
</dbReference>
<dbReference type="AlphaFoldDB" id="A0AAV8W9B2"/>
<name>A0AAV8W9B2_9CUCU</name>
<evidence type="ECO:0000313" key="1">
    <source>
        <dbReference type="EMBL" id="KAJ8923230.1"/>
    </source>
</evidence>